<sequence>MAGAPPRGQPSAGRQARVARQNGSLAKSDKAGNILFALALLACVWFFSVPPEIRRTKICTTDPALAVRVRTECVTPGEWATLVRRHYSSCRGLECVHFDFTVDPATLEFNAKVVEYLRGHEPQ</sequence>
<keyword evidence="4" id="KW-1185">Reference proteome</keyword>
<accession>A0A8J5XZM8</accession>
<feature type="region of interest" description="Disordered" evidence="1">
    <location>
        <begin position="1"/>
        <end position="25"/>
    </location>
</feature>
<reference evidence="3" key="1">
    <citation type="submission" date="2021-05" db="EMBL/GenBank/DDBJ databases">
        <title>The genome of the haptophyte Pavlova lutheri (Diacronema luteri, Pavlovales) - a model for lipid biosynthesis in eukaryotic algae.</title>
        <authorList>
            <person name="Hulatt C.J."/>
            <person name="Posewitz M.C."/>
        </authorList>
    </citation>
    <scope>NUCLEOTIDE SEQUENCE</scope>
    <source>
        <strain evidence="3">NIVA-4/92</strain>
    </source>
</reference>
<proteinExistence type="predicted"/>
<keyword evidence="2" id="KW-0472">Membrane</keyword>
<gene>
    <name evidence="3" type="ORF">KFE25_007347</name>
</gene>
<keyword evidence="2" id="KW-0812">Transmembrane</keyword>
<protein>
    <submittedName>
        <fullName evidence="3">Uncharacterized protein</fullName>
    </submittedName>
</protein>
<evidence type="ECO:0000256" key="2">
    <source>
        <dbReference type="SAM" id="Phobius"/>
    </source>
</evidence>
<evidence type="ECO:0000313" key="3">
    <source>
        <dbReference type="EMBL" id="KAG8468829.1"/>
    </source>
</evidence>
<dbReference type="EMBL" id="JAGTXO010000003">
    <property type="protein sequence ID" value="KAG8468829.1"/>
    <property type="molecule type" value="Genomic_DNA"/>
</dbReference>
<dbReference type="AlphaFoldDB" id="A0A8J5XZM8"/>
<keyword evidence="2" id="KW-1133">Transmembrane helix</keyword>
<dbReference type="OrthoDB" id="45749at2759"/>
<organism evidence="3 4">
    <name type="scientific">Diacronema lutheri</name>
    <name type="common">Unicellular marine alga</name>
    <name type="synonym">Monochrysis lutheri</name>
    <dbReference type="NCBI Taxonomy" id="2081491"/>
    <lineage>
        <taxon>Eukaryota</taxon>
        <taxon>Haptista</taxon>
        <taxon>Haptophyta</taxon>
        <taxon>Pavlovophyceae</taxon>
        <taxon>Pavlovales</taxon>
        <taxon>Pavlovaceae</taxon>
        <taxon>Diacronema</taxon>
    </lineage>
</organism>
<comment type="caution">
    <text evidence="3">The sequence shown here is derived from an EMBL/GenBank/DDBJ whole genome shotgun (WGS) entry which is preliminary data.</text>
</comment>
<evidence type="ECO:0000313" key="4">
    <source>
        <dbReference type="Proteomes" id="UP000751190"/>
    </source>
</evidence>
<evidence type="ECO:0000256" key="1">
    <source>
        <dbReference type="SAM" id="MobiDB-lite"/>
    </source>
</evidence>
<feature type="transmembrane region" description="Helical" evidence="2">
    <location>
        <begin position="31"/>
        <end position="49"/>
    </location>
</feature>
<dbReference type="Proteomes" id="UP000751190">
    <property type="component" value="Unassembled WGS sequence"/>
</dbReference>
<name>A0A8J5XZM8_DIALT</name>